<evidence type="ECO:0000256" key="1">
    <source>
        <dbReference type="SAM" id="Phobius"/>
    </source>
</evidence>
<dbReference type="AlphaFoldDB" id="A0A8U0AB04"/>
<keyword evidence="1" id="KW-1133">Transmembrane helix</keyword>
<sequence>MVIKDRTRRALGIAVLTWGGSMAALVVAGLATSVWRLSDLWGLAGVAFLSEFGVIAIVGTFLLVGGPVFLLARYELLAPIIGLVCYIAYWAILGMTTGVGVSALYVGIMYGLFALAGIAVLTVLEWILRAARQRRLVPVD</sequence>
<dbReference type="EMBL" id="CP096022">
    <property type="protein sequence ID" value="UPM44957.1"/>
    <property type="molecule type" value="Genomic_DNA"/>
</dbReference>
<organism evidence="2 3">
    <name type="scientific">Halocatena salina</name>
    <dbReference type="NCBI Taxonomy" id="2934340"/>
    <lineage>
        <taxon>Archaea</taxon>
        <taxon>Methanobacteriati</taxon>
        <taxon>Methanobacteriota</taxon>
        <taxon>Stenosarchaea group</taxon>
        <taxon>Halobacteria</taxon>
        <taxon>Halobacteriales</taxon>
        <taxon>Natronomonadaceae</taxon>
        <taxon>Halocatena</taxon>
    </lineage>
</organism>
<keyword evidence="3" id="KW-1185">Reference proteome</keyword>
<keyword evidence="1" id="KW-0812">Transmembrane</keyword>
<feature type="transmembrane region" description="Helical" evidence="1">
    <location>
        <begin position="12"/>
        <end position="35"/>
    </location>
</feature>
<protein>
    <submittedName>
        <fullName evidence="2">Uncharacterized protein</fullName>
    </submittedName>
</protein>
<evidence type="ECO:0000313" key="2">
    <source>
        <dbReference type="EMBL" id="UPM44957.1"/>
    </source>
</evidence>
<keyword evidence="2" id="KW-0614">Plasmid</keyword>
<dbReference type="GeneID" id="71929985"/>
<geneLocation type="plasmid" evidence="2 3">
    <name>unnamed3</name>
</geneLocation>
<dbReference type="RefSeq" id="WP_247995611.1">
    <property type="nucleotide sequence ID" value="NZ_CP096022.1"/>
</dbReference>
<accession>A0A8U0AB04</accession>
<reference evidence="2" key="1">
    <citation type="submission" date="2022-04" db="EMBL/GenBank/DDBJ databases">
        <title>Halocatena sp. nov., isolated from a salt lake.</title>
        <authorList>
            <person name="Cui H.-L."/>
        </authorList>
    </citation>
    <scope>NUCLEOTIDE SEQUENCE</scope>
    <source>
        <strain evidence="2">AD-1</strain>
        <plasmid evidence="2">unnamed3</plasmid>
    </source>
</reference>
<dbReference type="Proteomes" id="UP000831768">
    <property type="component" value="Plasmid unnamed3"/>
</dbReference>
<evidence type="ECO:0000313" key="3">
    <source>
        <dbReference type="Proteomes" id="UP000831768"/>
    </source>
</evidence>
<feature type="transmembrane region" description="Helical" evidence="1">
    <location>
        <begin position="41"/>
        <end position="64"/>
    </location>
</feature>
<gene>
    <name evidence="2" type="ORF">MW046_18020</name>
</gene>
<feature type="transmembrane region" description="Helical" evidence="1">
    <location>
        <begin position="76"/>
        <end position="92"/>
    </location>
</feature>
<dbReference type="KEGG" id="haad:MW046_18020"/>
<keyword evidence="1" id="KW-0472">Membrane</keyword>
<feature type="transmembrane region" description="Helical" evidence="1">
    <location>
        <begin position="104"/>
        <end position="128"/>
    </location>
</feature>
<name>A0A8U0AB04_9EURY</name>
<proteinExistence type="predicted"/>